<keyword evidence="1" id="KW-0732">Signal</keyword>
<keyword evidence="3" id="KW-1185">Reference proteome</keyword>
<evidence type="ECO:0000313" key="2">
    <source>
        <dbReference type="EMBL" id="KYO30085.1"/>
    </source>
</evidence>
<dbReference type="EMBL" id="AKHW03004329">
    <property type="protein sequence ID" value="KYO30085.1"/>
    <property type="molecule type" value="Genomic_DNA"/>
</dbReference>
<feature type="chain" id="PRO_5007585616" evidence="1">
    <location>
        <begin position="28"/>
        <end position="159"/>
    </location>
</feature>
<sequence length="159" mass="17442">MPPAAGGGDQWPLLGAVLLLLASSVLSKGGRRCSVVEILRQYQAVLFDEIHNLKNLSGPSEAHRKHRSRAGPACRSNQEQKILLSIYNMSMSLWAAASGSLHDSRELAAMKVASNTESVIRQHCRKIHKPWTCAITSGKKKRKSFANQISSRVDPHASF</sequence>
<protein>
    <submittedName>
        <fullName evidence="2">Uncharacterized protein</fullName>
    </submittedName>
</protein>
<dbReference type="Proteomes" id="UP000050525">
    <property type="component" value="Unassembled WGS sequence"/>
</dbReference>
<proteinExistence type="predicted"/>
<gene>
    <name evidence="2" type="ORF">Y1Q_0021169</name>
</gene>
<accession>A0A151N075</accession>
<organism evidence="2 3">
    <name type="scientific">Alligator mississippiensis</name>
    <name type="common">American alligator</name>
    <dbReference type="NCBI Taxonomy" id="8496"/>
    <lineage>
        <taxon>Eukaryota</taxon>
        <taxon>Metazoa</taxon>
        <taxon>Chordata</taxon>
        <taxon>Craniata</taxon>
        <taxon>Vertebrata</taxon>
        <taxon>Euteleostomi</taxon>
        <taxon>Archelosauria</taxon>
        <taxon>Archosauria</taxon>
        <taxon>Crocodylia</taxon>
        <taxon>Alligatoridae</taxon>
        <taxon>Alligatorinae</taxon>
        <taxon>Alligator</taxon>
    </lineage>
</organism>
<reference evidence="2 3" key="1">
    <citation type="journal article" date="2012" name="Genome Biol.">
        <title>Sequencing three crocodilian genomes to illuminate the evolution of archosaurs and amniotes.</title>
        <authorList>
            <person name="St John J.A."/>
            <person name="Braun E.L."/>
            <person name="Isberg S.R."/>
            <person name="Miles L.G."/>
            <person name="Chong A.Y."/>
            <person name="Gongora J."/>
            <person name="Dalzell P."/>
            <person name="Moran C."/>
            <person name="Bed'hom B."/>
            <person name="Abzhanov A."/>
            <person name="Burgess S.C."/>
            <person name="Cooksey A.M."/>
            <person name="Castoe T.A."/>
            <person name="Crawford N.G."/>
            <person name="Densmore L.D."/>
            <person name="Drew J.C."/>
            <person name="Edwards S.V."/>
            <person name="Faircloth B.C."/>
            <person name="Fujita M.K."/>
            <person name="Greenwold M.J."/>
            <person name="Hoffmann F.G."/>
            <person name="Howard J.M."/>
            <person name="Iguchi T."/>
            <person name="Janes D.E."/>
            <person name="Khan S.Y."/>
            <person name="Kohno S."/>
            <person name="de Koning A.J."/>
            <person name="Lance S.L."/>
            <person name="McCarthy F.M."/>
            <person name="McCormack J.E."/>
            <person name="Merchant M.E."/>
            <person name="Peterson D.G."/>
            <person name="Pollock D.D."/>
            <person name="Pourmand N."/>
            <person name="Raney B.J."/>
            <person name="Roessler K.A."/>
            <person name="Sanford J.R."/>
            <person name="Sawyer R.H."/>
            <person name="Schmidt C.J."/>
            <person name="Triplett E.W."/>
            <person name="Tuberville T.D."/>
            <person name="Venegas-Anaya M."/>
            <person name="Howard J.T."/>
            <person name="Jarvis E.D."/>
            <person name="Guillette L.J.Jr."/>
            <person name="Glenn T.C."/>
            <person name="Green R.E."/>
            <person name="Ray D.A."/>
        </authorList>
    </citation>
    <scope>NUCLEOTIDE SEQUENCE [LARGE SCALE GENOMIC DNA]</scope>
    <source>
        <strain evidence="2">KSC_2009_1</strain>
    </source>
</reference>
<evidence type="ECO:0000256" key="1">
    <source>
        <dbReference type="SAM" id="SignalP"/>
    </source>
</evidence>
<name>A0A151N075_ALLMI</name>
<feature type="signal peptide" evidence="1">
    <location>
        <begin position="1"/>
        <end position="27"/>
    </location>
</feature>
<evidence type="ECO:0000313" key="3">
    <source>
        <dbReference type="Proteomes" id="UP000050525"/>
    </source>
</evidence>
<comment type="caution">
    <text evidence="2">The sequence shown here is derived from an EMBL/GenBank/DDBJ whole genome shotgun (WGS) entry which is preliminary data.</text>
</comment>
<dbReference type="AlphaFoldDB" id="A0A151N075"/>